<protein>
    <submittedName>
        <fullName evidence="3">Serine/threonine-protein phosphatase</fullName>
    </submittedName>
</protein>
<evidence type="ECO:0000256" key="1">
    <source>
        <dbReference type="SAM" id="MobiDB-lite"/>
    </source>
</evidence>
<dbReference type="RefSeq" id="WP_171835588.1">
    <property type="nucleotide sequence ID" value="NZ_CP053708.1"/>
</dbReference>
<dbReference type="Gene3D" id="3.60.40.10">
    <property type="entry name" value="PPM-type phosphatase domain"/>
    <property type="match status" value="1"/>
</dbReference>
<dbReference type="SMART" id="SM00332">
    <property type="entry name" value="PP2Cc"/>
    <property type="match status" value="1"/>
</dbReference>
<sequence length="242" mass="25947">MSPSVRYTATSHPGAVRNDNQDAMLCRPELGLYVIADGAGGHQGGREAAARVVAGIASISLDLKPAERLANLRRQLEAVHESLVQDGKARQQSRELAQGMASTVVVLLLDAEFFACLWTGDSRIYLLRDGELIQLTHDHSVVQELVDAGMIEAWQAEGHRQANVITHAIGAGDGSLRLDKRVGQVMPYDRFLLCSDGLTKTLDDASIRAVLEQGGDAAASLVDAALRLKARDNVTAIVVSTD</sequence>
<accession>A0A6M8HQA2</accession>
<keyword evidence="4" id="KW-1185">Reference proteome</keyword>
<feature type="region of interest" description="Disordered" evidence="1">
    <location>
        <begin position="1"/>
        <end position="20"/>
    </location>
</feature>
<dbReference type="EMBL" id="CP053708">
    <property type="protein sequence ID" value="QKE90639.1"/>
    <property type="molecule type" value="Genomic_DNA"/>
</dbReference>
<dbReference type="InterPro" id="IPR001932">
    <property type="entry name" value="PPM-type_phosphatase-like_dom"/>
</dbReference>
<dbReference type="CDD" id="cd00143">
    <property type="entry name" value="PP2Cc"/>
    <property type="match status" value="1"/>
</dbReference>
<name>A0A6M8HQA2_9PROT</name>
<dbReference type="Proteomes" id="UP000500767">
    <property type="component" value="Chromosome"/>
</dbReference>
<dbReference type="InterPro" id="IPR015655">
    <property type="entry name" value="PP2C"/>
</dbReference>
<proteinExistence type="predicted"/>
<organism evidence="3 4">
    <name type="scientific">Lichenicola cladoniae</name>
    <dbReference type="NCBI Taxonomy" id="1484109"/>
    <lineage>
        <taxon>Bacteria</taxon>
        <taxon>Pseudomonadati</taxon>
        <taxon>Pseudomonadota</taxon>
        <taxon>Alphaproteobacteria</taxon>
        <taxon>Acetobacterales</taxon>
        <taxon>Acetobacteraceae</taxon>
        <taxon>Lichenicola</taxon>
    </lineage>
</organism>
<feature type="compositionally biased region" description="Polar residues" evidence="1">
    <location>
        <begin position="1"/>
        <end position="11"/>
    </location>
</feature>
<dbReference type="InterPro" id="IPR036457">
    <property type="entry name" value="PPM-type-like_dom_sf"/>
</dbReference>
<dbReference type="GO" id="GO:0004722">
    <property type="term" value="F:protein serine/threonine phosphatase activity"/>
    <property type="evidence" value="ECO:0007669"/>
    <property type="project" value="InterPro"/>
</dbReference>
<evidence type="ECO:0000313" key="4">
    <source>
        <dbReference type="Proteomes" id="UP000500767"/>
    </source>
</evidence>
<dbReference type="Pfam" id="PF13672">
    <property type="entry name" value="PP2C_2"/>
    <property type="match status" value="1"/>
</dbReference>
<dbReference type="AlphaFoldDB" id="A0A6M8HQA2"/>
<dbReference type="PROSITE" id="PS51746">
    <property type="entry name" value="PPM_2"/>
    <property type="match status" value="1"/>
</dbReference>
<evidence type="ECO:0000259" key="2">
    <source>
        <dbReference type="PROSITE" id="PS51746"/>
    </source>
</evidence>
<dbReference type="PANTHER" id="PTHR47992">
    <property type="entry name" value="PROTEIN PHOSPHATASE"/>
    <property type="match status" value="1"/>
</dbReference>
<gene>
    <name evidence="3" type="ORF">HN018_11880</name>
</gene>
<evidence type="ECO:0000313" key="3">
    <source>
        <dbReference type="EMBL" id="QKE90639.1"/>
    </source>
</evidence>
<dbReference type="SMART" id="SM00331">
    <property type="entry name" value="PP2C_SIG"/>
    <property type="match status" value="1"/>
</dbReference>
<dbReference type="SUPFAM" id="SSF81606">
    <property type="entry name" value="PP2C-like"/>
    <property type="match status" value="1"/>
</dbReference>
<reference evidence="3 4" key="1">
    <citation type="journal article" date="2014" name="World J. Microbiol. Biotechnol.">
        <title>Biodiversity and physiological characteristics of Antarctic and Arctic lichens-associated bacteria.</title>
        <authorList>
            <person name="Lee Y.M."/>
            <person name="Kim E.H."/>
            <person name="Lee H.K."/>
            <person name="Hong S.G."/>
        </authorList>
    </citation>
    <scope>NUCLEOTIDE SEQUENCE [LARGE SCALE GENOMIC DNA]</scope>
    <source>
        <strain evidence="3 4">PAMC 26569</strain>
    </source>
</reference>
<dbReference type="KEGG" id="lck:HN018_11880"/>
<feature type="domain" description="PPM-type phosphatase" evidence="2">
    <location>
        <begin position="6"/>
        <end position="241"/>
    </location>
</feature>